<feature type="region of interest" description="Disordered" evidence="1">
    <location>
        <begin position="1"/>
        <end position="55"/>
    </location>
</feature>
<accession>A0A645DN27</accession>
<organism evidence="2">
    <name type="scientific">bioreactor metagenome</name>
    <dbReference type="NCBI Taxonomy" id="1076179"/>
    <lineage>
        <taxon>unclassified sequences</taxon>
        <taxon>metagenomes</taxon>
        <taxon>ecological metagenomes</taxon>
    </lineage>
</organism>
<feature type="compositionally biased region" description="Basic and acidic residues" evidence="1">
    <location>
        <begin position="36"/>
        <end position="55"/>
    </location>
</feature>
<evidence type="ECO:0000256" key="1">
    <source>
        <dbReference type="SAM" id="MobiDB-lite"/>
    </source>
</evidence>
<comment type="caution">
    <text evidence="2">The sequence shown here is derived from an EMBL/GenBank/DDBJ whole genome shotgun (WGS) entry which is preliminary data.</text>
</comment>
<gene>
    <name evidence="2" type="ORF">SDC9_137793</name>
</gene>
<reference evidence="2" key="1">
    <citation type="submission" date="2019-08" db="EMBL/GenBank/DDBJ databases">
        <authorList>
            <person name="Kucharzyk K."/>
            <person name="Murdoch R.W."/>
            <person name="Higgins S."/>
            <person name="Loffler F."/>
        </authorList>
    </citation>
    <scope>NUCLEOTIDE SEQUENCE</scope>
</reference>
<protein>
    <submittedName>
        <fullName evidence="2">Uncharacterized protein</fullName>
    </submittedName>
</protein>
<proteinExistence type="predicted"/>
<name>A0A645DN27_9ZZZZ</name>
<feature type="compositionally biased region" description="Basic and acidic residues" evidence="1">
    <location>
        <begin position="1"/>
        <end position="29"/>
    </location>
</feature>
<evidence type="ECO:0000313" key="2">
    <source>
        <dbReference type="EMBL" id="MPM90671.1"/>
    </source>
</evidence>
<feature type="region of interest" description="Disordered" evidence="1">
    <location>
        <begin position="147"/>
        <end position="168"/>
    </location>
</feature>
<dbReference type="EMBL" id="VSSQ01037867">
    <property type="protein sequence ID" value="MPM90671.1"/>
    <property type="molecule type" value="Genomic_DNA"/>
</dbReference>
<dbReference type="AlphaFoldDB" id="A0A645DN27"/>
<sequence length="168" mass="19784">MIRHPAVDQRDRNAAPPGFDHHVRPDFSFKNHQHRRLEDGQRPADHPEKVDRAENHRRVFRRLAADQLLPGRGRGRKNEFPLRMLLPPGAQQRQRHHRLAHAHRVNPDRAVKRLQLLHPVGRETAEALRERPLPARPVPVLEVKPRRVEQEAHRHEQIVDQTEHFIPP</sequence>